<keyword evidence="2" id="KW-0862">Zinc</keyword>
<gene>
    <name evidence="7" type="ORF">yc1106_02701</name>
</gene>
<dbReference type="VEuPathDB" id="FungiDB:yc1106_02701"/>
<dbReference type="OrthoDB" id="3172332at2759"/>
<dbReference type="Proteomes" id="UP001056012">
    <property type="component" value="Chromosome 2"/>
</dbReference>
<dbReference type="EMBL" id="CP089275">
    <property type="protein sequence ID" value="USP75427.1"/>
    <property type="molecule type" value="Genomic_DNA"/>
</dbReference>
<dbReference type="InterPro" id="IPR052360">
    <property type="entry name" value="Transcr_Regulatory_Proteins"/>
</dbReference>
<organism evidence="7 8">
    <name type="scientific">Curvularia clavata</name>
    <dbReference type="NCBI Taxonomy" id="95742"/>
    <lineage>
        <taxon>Eukaryota</taxon>
        <taxon>Fungi</taxon>
        <taxon>Dikarya</taxon>
        <taxon>Ascomycota</taxon>
        <taxon>Pezizomycotina</taxon>
        <taxon>Dothideomycetes</taxon>
        <taxon>Pleosporomycetidae</taxon>
        <taxon>Pleosporales</taxon>
        <taxon>Pleosporineae</taxon>
        <taxon>Pleosporaceae</taxon>
        <taxon>Curvularia</taxon>
    </lineage>
</organism>
<name>A0A9Q9DQB6_CURCL</name>
<accession>A0A9Q9DQB6</accession>
<dbReference type="PANTHER" id="PTHR36206">
    <property type="entry name" value="ASPERCRYPTIN BIOSYNTHESIS CLUSTER-SPECIFIC TRANSCRIPTION REGULATOR ATNN-RELATED"/>
    <property type="match status" value="1"/>
</dbReference>
<evidence type="ECO:0000256" key="5">
    <source>
        <dbReference type="ARBA" id="ARBA00023163"/>
    </source>
</evidence>
<evidence type="ECO:0000256" key="6">
    <source>
        <dbReference type="ARBA" id="ARBA00023242"/>
    </source>
</evidence>
<proteinExistence type="predicted"/>
<evidence type="ECO:0000313" key="8">
    <source>
        <dbReference type="Proteomes" id="UP001056012"/>
    </source>
</evidence>
<keyword evidence="8" id="KW-1185">Reference proteome</keyword>
<evidence type="ECO:0000256" key="4">
    <source>
        <dbReference type="ARBA" id="ARBA00023125"/>
    </source>
</evidence>
<dbReference type="GO" id="GO:0046872">
    <property type="term" value="F:metal ion binding"/>
    <property type="evidence" value="ECO:0007669"/>
    <property type="project" value="UniProtKB-KW"/>
</dbReference>
<keyword evidence="3" id="KW-0805">Transcription regulation</keyword>
<dbReference type="PANTHER" id="PTHR36206:SF16">
    <property type="entry name" value="TRANSCRIPTION FACTOR DOMAIN-CONTAINING PROTEIN-RELATED"/>
    <property type="match status" value="1"/>
</dbReference>
<keyword evidence="6" id="KW-0539">Nucleus</keyword>
<protein>
    <submittedName>
        <fullName evidence="7">Uncharacterized protein</fullName>
    </submittedName>
</protein>
<dbReference type="GO" id="GO:0003677">
    <property type="term" value="F:DNA binding"/>
    <property type="evidence" value="ECO:0007669"/>
    <property type="project" value="UniProtKB-KW"/>
</dbReference>
<reference evidence="7" key="1">
    <citation type="submission" date="2021-12" db="EMBL/GenBank/DDBJ databases">
        <title>Curvularia clavata genome.</title>
        <authorList>
            <person name="Cao Y."/>
        </authorList>
    </citation>
    <scope>NUCLEOTIDE SEQUENCE</scope>
    <source>
        <strain evidence="7">Yc1106</strain>
    </source>
</reference>
<keyword evidence="4" id="KW-0238">DNA-binding</keyword>
<evidence type="ECO:0000256" key="3">
    <source>
        <dbReference type="ARBA" id="ARBA00023015"/>
    </source>
</evidence>
<evidence type="ECO:0000313" key="7">
    <source>
        <dbReference type="EMBL" id="USP75427.1"/>
    </source>
</evidence>
<keyword evidence="5" id="KW-0804">Transcription</keyword>
<dbReference type="AlphaFoldDB" id="A0A9Q9DQB6"/>
<sequence length="376" mass="42212">MLFTFLEYSRGKYEIAETHLKNGIRLLGEGAPGIEKSIVRSFVALVTQRSLFGTQPDDEDDDVNNIDFVLLLNPRKDVLLPGAVFAGPEDAKYALDIILRRIARAEQLVQRTRTHRLLNPQQYHFNLEKEQAELSDLLSSWHSTYLRTLPKIRTSPTTPDSLAFGTHSAAPISRETLSYTLLLLHHTLSLIKVSALLSPSESIYRTQTPLFLHIVSHAAALYAAYRLAAAVPNNVNLHESVSESGFIAPLYYTGLKCRVGHVRRYACKYLREIPHKEGVWDSVLAANVVKSVMCLEEEQDKGGEECKLGGDETIDLSKVPVLKKGEEKPSALDVGKWFRSVRVEMLREEGTRARVVCERVRSDGGIELVEFMVDNK</sequence>
<evidence type="ECO:0000256" key="2">
    <source>
        <dbReference type="ARBA" id="ARBA00022833"/>
    </source>
</evidence>
<keyword evidence="1" id="KW-0479">Metal-binding</keyword>
<evidence type="ECO:0000256" key="1">
    <source>
        <dbReference type="ARBA" id="ARBA00022723"/>
    </source>
</evidence>